<dbReference type="Pfam" id="PF00462">
    <property type="entry name" value="Glutaredoxin"/>
    <property type="match status" value="1"/>
</dbReference>
<keyword evidence="4" id="KW-0676">Redox-active center</keyword>
<evidence type="ECO:0000259" key="5">
    <source>
        <dbReference type="Pfam" id="PF00462"/>
    </source>
</evidence>
<accession>A0A8H7QVN2</accession>
<protein>
    <recommendedName>
        <fullName evidence="5">Glutaredoxin domain-containing protein</fullName>
    </recommendedName>
</protein>
<dbReference type="GO" id="GO:0034599">
    <property type="term" value="P:cellular response to oxidative stress"/>
    <property type="evidence" value="ECO:0007669"/>
    <property type="project" value="TreeGrafter"/>
</dbReference>
<comment type="caution">
    <text evidence="6">The sequence shown here is derived from an EMBL/GenBank/DDBJ whole genome shotgun (WGS) entry which is preliminary data.</text>
</comment>
<dbReference type="OrthoDB" id="418495at2759"/>
<name>A0A8H7QVN2_9FUNG</name>
<proteinExistence type="predicted"/>
<keyword evidence="7" id="KW-1185">Reference proteome</keyword>
<evidence type="ECO:0000313" key="6">
    <source>
        <dbReference type="EMBL" id="KAG2198630.1"/>
    </source>
</evidence>
<evidence type="ECO:0000313" key="7">
    <source>
        <dbReference type="Proteomes" id="UP000650833"/>
    </source>
</evidence>
<dbReference type="GO" id="GO:0000324">
    <property type="term" value="C:fungal-type vacuole"/>
    <property type="evidence" value="ECO:0007669"/>
    <property type="project" value="TreeGrafter"/>
</dbReference>
<evidence type="ECO:0000256" key="4">
    <source>
        <dbReference type="ARBA" id="ARBA00023284"/>
    </source>
</evidence>
<evidence type="ECO:0000256" key="3">
    <source>
        <dbReference type="ARBA" id="ARBA00023157"/>
    </source>
</evidence>
<dbReference type="GO" id="GO:0005801">
    <property type="term" value="C:cis-Golgi network"/>
    <property type="evidence" value="ECO:0007669"/>
    <property type="project" value="TreeGrafter"/>
</dbReference>
<feature type="domain" description="Glutaredoxin" evidence="5">
    <location>
        <begin position="23"/>
        <end position="85"/>
    </location>
</feature>
<dbReference type="SUPFAM" id="SSF52833">
    <property type="entry name" value="Thioredoxin-like"/>
    <property type="match status" value="1"/>
</dbReference>
<keyword evidence="3" id="KW-1015">Disulfide bond</keyword>
<dbReference type="InterPro" id="IPR036249">
    <property type="entry name" value="Thioredoxin-like_sf"/>
</dbReference>
<dbReference type="FunFam" id="3.40.30.10:FF:000026">
    <property type="entry name" value="Glutaredoxin 2"/>
    <property type="match status" value="1"/>
</dbReference>
<evidence type="ECO:0000256" key="1">
    <source>
        <dbReference type="ARBA" id="ARBA00022448"/>
    </source>
</evidence>
<reference evidence="6" key="1">
    <citation type="submission" date="2020-12" db="EMBL/GenBank/DDBJ databases">
        <title>Metabolic potential, ecology and presence of endohyphal bacteria is reflected in genomic diversity of Mucoromycotina.</title>
        <authorList>
            <person name="Muszewska A."/>
            <person name="Okrasinska A."/>
            <person name="Steczkiewicz K."/>
            <person name="Drgas O."/>
            <person name="Orlowska M."/>
            <person name="Perlinska-Lenart U."/>
            <person name="Aleksandrzak-Piekarczyk T."/>
            <person name="Szatraj K."/>
            <person name="Zielenkiewicz U."/>
            <person name="Pilsyk S."/>
            <person name="Malc E."/>
            <person name="Mieczkowski P."/>
            <person name="Kruszewska J.S."/>
            <person name="Biernat P."/>
            <person name="Pawlowska J."/>
        </authorList>
    </citation>
    <scope>NUCLEOTIDE SEQUENCE</scope>
    <source>
        <strain evidence="6">CBS 226.32</strain>
    </source>
</reference>
<dbReference type="GO" id="GO:0015038">
    <property type="term" value="F:glutathione disulfide oxidoreductase activity"/>
    <property type="evidence" value="ECO:0007669"/>
    <property type="project" value="TreeGrafter"/>
</dbReference>
<dbReference type="EMBL" id="JAEPRC010000382">
    <property type="protein sequence ID" value="KAG2198630.1"/>
    <property type="molecule type" value="Genomic_DNA"/>
</dbReference>
<dbReference type="NCBIfam" id="TIGR02180">
    <property type="entry name" value="GRX_euk"/>
    <property type="match status" value="1"/>
</dbReference>
<dbReference type="PANTHER" id="PTHR45694">
    <property type="entry name" value="GLUTAREDOXIN 2"/>
    <property type="match status" value="1"/>
</dbReference>
<dbReference type="GO" id="GO:0005796">
    <property type="term" value="C:Golgi lumen"/>
    <property type="evidence" value="ECO:0007669"/>
    <property type="project" value="TreeGrafter"/>
</dbReference>
<dbReference type="GO" id="GO:0004602">
    <property type="term" value="F:glutathione peroxidase activity"/>
    <property type="evidence" value="ECO:0007669"/>
    <property type="project" value="UniProtKB-ARBA"/>
</dbReference>
<dbReference type="InterPro" id="IPR011899">
    <property type="entry name" value="Glutaredoxin_euk/vir"/>
</dbReference>
<dbReference type="InterPro" id="IPR014025">
    <property type="entry name" value="Glutaredoxin_subgr"/>
</dbReference>
<dbReference type="PANTHER" id="PTHR45694:SF5">
    <property type="entry name" value="GLUTAREDOXIN 2"/>
    <property type="match status" value="1"/>
</dbReference>
<dbReference type="CDD" id="cd03419">
    <property type="entry name" value="GRX_GRXh_1_2_like"/>
    <property type="match status" value="1"/>
</dbReference>
<dbReference type="PROSITE" id="PS51354">
    <property type="entry name" value="GLUTAREDOXIN_2"/>
    <property type="match status" value="1"/>
</dbReference>
<dbReference type="InterPro" id="IPR002109">
    <property type="entry name" value="Glutaredoxin"/>
</dbReference>
<sequence>MASGSQGINISEMIDNLINNNKVMVFSKSYCPYCLNAKDLLDELNIPFRTIELDQDPLGYLIQDTLSKMTGQWTVPNIFINGRSIGGCDDLNILHTKGQLEEILAE</sequence>
<dbReference type="Proteomes" id="UP000650833">
    <property type="component" value="Unassembled WGS sequence"/>
</dbReference>
<dbReference type="Gene3D" id="3.40.30.10">
    <property type="entry name" value="Glutaredoxin"/>
    <property type="match status" value="1"/>
</dbReference>
<dbReference type="AlphaFoldDB" id="A0A8H7QVN2"/>
<keyword evidence="2" id="KW-0249">Electron transport</keyword>
<organism evidence="6 7">
    <name type="scientific">Mucor plumbeus</name>
    <dbReference type="NCBI Taxonomy" id="97098"/>
    <lineage>
        <taxon>Eukaryota</taxon>
        <taxon>Fungi</taxon>
        <taxon>Fungi incertae sedis</taxon>
        <taxon>Mucoromycota</taxon>
        <taxon>Mucoromycotina</taxon>
        <taxon>Mucoromycetes</taxon>
        <taxon>Mucorales</taxon>
        <taxon>Mucorineae</taxon>
        <taxon>Mucoraceae</taxon>
        <taxon>Mucor</taxon>
    </lineage>
</organism>
<keyword evidence="1" id="KW-0813">Transport</keyword>
<dbReference type="PRINTS" id="PR00160">
    <property type="entry name" value="GLUTAREDOXIN"/>
</dbReference>
<gene>
    <name evidence="6" type="ORF">INT46_006407</name>
</gene>
<evidence type="ECO:0000256" key="2">
    <source>
        <dbReference type="ARBA" id="ARBA00022982"/>
    </source>
</evidence>
<dbReference type="InterPro" id="IPR011767">
    <property type="entry name" value="GLR_AS"/>
</dbReference>
<dbReference type="PROSITE" id="PS00195">
    <property type="entry name" value="GLUTAREDOXIN_1"/>
    <property type="match status" value="1"/>
</dbReference>